<dbReference type="EMBL" id="JADWDJ010000004">
    <property type="protein sequence ID" value="KAG5281625.1"/>
    <property type="molecule type" value="Genomic_DNA"/>
</dbReference>
<feature type="domain" description="Transposase Helix-turn-helix" evidence="1">
    <location>
        <begin position="2"/>
        <end position="47"/>
    </location>
</feature>
<evidence type="ECO:0000313" key="2">
    <source>
        <dbReference type="EMBL" id="KAG5281625.1"/>
    </source>
</evidence>
<proteinExistence type="predicted"/>
<reference evidence="2" key="1">
    <citation type="submission" date="2020-10" db="EMBL/GenBank/DDBJ databases">
        <title>Chromosome-scale genome assembly of the Allis shad, Alosa alosa.</title>
        <authorList>
            <person name="Margot Z."/>
            <person name="Christophe K."/>
            <person name="Cabau C."/>
            <person name="Louis A."/>
            <person name="Berthelot C."/>
            <person name="Parey E."/>
            <person name="Roest Crollius H."/>
            <person name="Montfort J."/>
            <person name="Robinson-Rechavi M."/>
            <person name="Bucao C."/>
            <person name="Bouchez O."/>
            <person name="Gislard M."/>
            <person name="Lluch J."/>
            <person name="Milhes M."/>
            <person name="Lampietro C."/>
            <person name="Lopez Roques C."/>
            <person name="Donnadieu C."/>
            <person name="Braasch I."/>
            <person name="Desvignes T."/>
            <person name="Postlethwait J."/>
            <person name="Bobe J."/>
            <person name="Guiguen Y."/>
        </authorList>
    </citation>
    <scope>NUCLEOTIDE SEQUENCE</scope>
    <source>
        <strain evidence="2">M-15738</strain>
        <tissue evidence="2">Blood</tissue>
    </source>
</reference>
<organism evidence="2 3">
    <name type="scientific">Alosa alosa</name>
    <name type="common">allis shad</name>
    <dbReference type="NCBI Taxonomy" id="278164"/>
    <lineage>
        <taxon>Eukaryota</taxon>
        <taxon>Metazoa</taxon>
        <taxon>Chordata</taxon>
        <taxon>Craniata</taxon>
        <taxon>Vertebrata</taxon>
        <taxon>Euteleostomi</taxon>
        <taxon>Actinopterygii</taxon>
        <taxon>Neopterygii</taxon>
        <taxon>Teleostei</taxon>
        <taxon>Clupei</taxon>
        <taxon>Clupeiformes</taxon>
        <taxon>Clupeoidei</taxon>
        <taxon>Clupeidae</taxon>
        <taxon>Alosa</taxon>
    </lineage>
</organism>
<dbReference type="AlphaFoldDB" id="A0AAV6H3B4"/>
<dbReference type="Proteomes" id="UP000823561">
    <property type="component" value="Chromosome 4"/>
</dbReference>
<dbReference type="PANTHER" id="PTHR23080:SF143">
    <property type="entry name" value="SI:DKEY-56D12.4"/>
    <property type="match status" value="1"/>
</dbReference>
<comment type="caution">
    <text evidence="2">The sequence shown here is derived from an EMBL/GenBank/DDBJ whole genome shotgun (WGS) entry which is preliminary data.</text>
</comment>
<dbReference type="PANTHER" id="PTHR23080">
    <property type="entry name" value="THAP DOMAIN PROTEIN"/>
    <property type="match status" value="1"/>
</dbReference>
<dbReference type="Pfam" id="PF13613">
    <property type="entry name" value="HTH_Tnp_4"/>
    <property type="match status" value="1"/>
</dbReference>
<dbReference type="InterPro" id="IPR027805">
    <property type="entry name" value="Transposase_HTH_dom"/>
</dbReference>
<accession>A0AAV6H3B4</accession>
<sequence>MSVRDQVLLILMKLRLNLMIGDLSRRFFISESLSSKIISYWIDKLEEVTRNLIPWHPRETIRVTMPQAFKTKYPNTTCILDCSESLLQKTKNLDSRGESYSHYYSHNTVKYLVSIAPCG</sequence>
<protein>
    <recommendedName>
        <fullName evidence="1">Transposase Helix-turn-helix domain-containing protein</fullName>
    </recommendedName>
</protein>
<keyword evidence="3" id="KW-1185">Reference proteome</keyword>
<evidence type="ECO:0000259" key="1">
    <source>
        <dbReference type="Pfam" id="PF13613"/>
    </source>
</evidence>
<evidence type="ECO:0000313" key="3">
    <source>
        <dbReference type="Proteomes" id="UP000823561"/>
    </source>
</evidence>
<gene>
    <name evidence="2" type="ORF">AALO_G00046930</name>
</gene>
<name>A0AAV6H3B4_9TELE</name>